<name>A0A811UE85_CERCA</name>
<feature type="compositionally biased region" description="Polar residues" evidence="1">
    <location>
        <begin position="189"/>
        <end position="199"/>
    </location>
</feature>
<dbReference type="EMBL" id="CAJHJT010000012">
    <property type="protein sequence ID" value="CAD6997219.1"/>
    <property type="molecule type" value="Genomic_DNA"/>
</dbReference>
<reference evidence="2" key="1">
    <citation type="submission" date="2020-11" db="EMBL/GenBank/DDBJ databases">
        <authorList>
            <person name="Whitehead M."/>
        </authorList>
    </citation>
    <scope>NUCLEOTIDE SEQUENCE</scope>
    <source>
        <strain evidence="2">EGII</strain>
    </source>
</reference>
<proteinExistence type="predicted"/>
<feature type="region of interest" description="Disordered" evidence="1">
    <location>
        <begin position="189"/>
        <end position="208"/>
    </location>
</feature>
<evidence type="ECO:0000256" key="1">
    <source>
        <dbReference type="SAM" id="MobiDB-lite"/>
    </source>
</evidence>
<evidence type="ECO:0000313" key="3">
    <source>
        <dbReference type="Proteomes" id="UP000606786"/>
    </source>
</evidence>
<organism evidence="2 3">
    <name type="scientific">Ceratitis capitata</name>
    <name type="common">Mediterranean fruit fly</name>
    <name type="synonym">Tephritis capitata</name>
    <dbReference type="NCBI Taxonomy" id="7213"/>
    <lineage>
        <taxon>Eukaryota</taxon>
        <taxon>Metazoa</taxon>
        <taxon>Ecdysozoa</taxon>
        <taxon>Arthropoda</taxon>
        <taxon>Hexapoda</taxon>
        <taxon>Insecta</taxon>
        <taxon>Pterygota</taxon>
        <taxon>Neoptera</taxon>
        <taxon>Endopterygota</taxon>
        <taxon>Diptera</taxon>
        <taxon>Brachycera</taxon>
        <taxon>Muscomorpha</taxon>
        <taxon>Tephritoidea</taxon>
        <taxon>Tephritidae</taxon>
        <taxon>Ceratitis</taxon>
        <taxon>Ceratitis</taxon>
    </lineage>
</organism>
<sequence length="364" mass="41110">MEVQETHGSEESQQKLKLRREARRRKILENAKNRLEKLNMRQSGEGDTEILKECSNHQLQQDIEYSDPEVEPNIPEPQHMPFQQFDENFLKGFESSLNRQDTREKENTFIKFKLHVILAVTVAYVASVLLNTSAEIGSTYSHNTSNKNADYSCARCGEIDNDEWVGVNSNVADKSWCCEICNHIESTANAQPTASSSPAAKQGATAAKSSQPKMAPACWVSEPTLTFSLSQNRQLPTMATGRYSTPPAMVSPTQFLPDNVATPSGNTMAPSSNAHDEQGTTIVHLAHRPRNQAVYQKLQLERLEEEMRIQQQFIFLWVIITPHQRSWSFLNSSQFLMQIQTNRRFSPTASKTVLLLLATLMPRI</sequence>
<dbReference type="AlphaFoldDB" id="A0A811UE85"/>
<protein>
    <submittedName>
        <fullName evidence="2">(Mediterranean fruit fly) hypothetical protein</fullName>
    </submittedName>
</protein>
<comment type="caution">
    <text evidence="2">The sequence shown here is derived from an EMBL/GenBank/DDBJ whole genome shotgun (WGS) entry which is preliminary data.</text>
</comment>
<evidence type="ECO:0000313" key="2">
    <source>
        <dbReference type="EMBL" id="CAD6997219.1"/>
    </source>
</evidence>
<dbReference type="OrthoDB" id="9895378at2759"/>
<gene>
    <name evidence="2" type="ORF">CCAP1982_LOCUS5855</name>
</gene>
<keyword evidence="3" id="KW-1185">Reference proteome</keyword>
<dbReference type="Proteomes" id="UP000606786">
    <property type="component" value="Unassembled WGS sequence"/>
</dbReference>
<accession>A0A811UE85</accession>